<dbReference type="InterPro" id="IPR044876">
    <property type="entry name" value="HRDC_dom_sf"/>
</dbReference>
<feature type="domain" description="HRDC" evidence="17">
    <location>
        <begin position="519"/>
        <end position="597"/>
    </location>
</feature>
<evidence type="ECO:0000256" key="9">
    <source>
        <dbReference type="ARBA" id="ARBA00022833"/>
    </source>
</evidence>
<keyword evidence="8 20" id="KW-0347">Helicase</keyword>
<dbReference type="RefSeq" id="WP_125136751.1">
    <property type="nucleotide sequence ID" value="NZ_LR130778.1"/>
</dbReference>
<dbReference type="KEGG" id="cbar:PATL70BA_1554"/>
<name>A0A3P7S4F0_9FIRM</name>
<dbReference type="SMART" id="SM00956">
    <property type="entry name" value="RQC"/>
    <property type="match status" value="1"/>
</dbReference>
<dbReference type="NCBIfam" id="TIGR00614">
    <property type="entry name" value="recQ_fam"/>
    <property type="match status" value="1"/>
</dbReference>
<dbReference type="InterPro" id="IPR027417">
    <property type="entry name" value="P-loop_NTPase"/>
</dbReference>
<dbReference type="InterPro" id="IPR032284">
    <property type="entry name" value="RecQ_Zn-bd"/>
</dbReference>
<evidence type="ECO:0000256" key="7">
    <source>
        <dbReference type="ARBA" id="ARBA00022801"/>
    </source>
</evidence>
<dbReference type="EC" id="5.6.2.4" evidence="16"/>
<evidence type="ECO:0000256" key="13">
    <source>
        <dbReference type="ARBA" id="ARBA00023204"/>
    </source>
</evidence>
<dbReference type="SUPFAM" id="SSF46785">
    <property type="entry name" value="Winged helix' DNA-binding domain"/>
    <property type="match status" value="1"/>
</dbReference>
<dbReference type="PANTHER" id="PTHR13710:SF105">
    <property type="entry name" value="ATP-DEPENDENT DNA HELICASE Q1"/>
    <property type="match status" value="1"/>
</dbReference>
<comment type="catalytic activity">
    <reaction evidence="15">
        <text>Couples ATP hydrolysis with the unwinding of duplex DNA by translocating in the 3'-5' direction.</text>
        <dbReference type="EC" id="5.6.2.4"/>
    </reaction>
</comment>
<dbReference type="GO" id="GO:0006281">
    <property type="term" value="P:DNA repair"/>
    <property type="evidence" value="ECO:0007669"/>
    <property type="project" value="UniProtKB-KW"/>
</dbReference>
<dbReference type="InterPro" id="IPR018982">
    <property type="entry name" value="RQC_domain"/>
</dbReference>
<dbReference type="GO" id="GO:0043138">
    <property type="term" value="F:3'-5' DNA helicase activity"/>
    <property type="evidence" value="ECO:0007669"/>
    <property type="project" value="UniProtKB-EC"/>
</dbReference>
<dbReference type="InterPro" id="IPR036388">
    <property type="entry name" value="WH-like_DNA-bd_sf"/>
</dbReference>
<dbReference type="AlphaFoldDB" id="A0A3P7S4F0"/>
<dbReference type="SUPFAM" id="SSF52540">
    <property type="entry name" value="P-loop containing nucleoside triphosphate hydrolases"/>
    <property type="match status" value="1"/>
</dbReference>
<evidence type="ECO:0000256" key="3">
    <source>
        <dbReference type="ARBA" id="ARBA00005446"/>
    </source>
</evidence>
<proteinExistence type="inferred from homology"/>
<sequence>MNTFSETKTIELCLKKYYGYTDFKEGQRLAIESIINRKDTLILMPTGGGKSICYQIPALLFSGVTLVISPLISLMKDQVDTLRDMGIEATYINSALDEVEMSDRYEGIQAQRYKMIYIAPERIESRLIRDIIRYNTIDFIAIDEAHCVSQWGHDFRPSYRNIANILNKLPYRPVIAALTATATELVRDDIMDQLALYEPEVFVTGFDRKNLHFSVLKGVNKKRYIGQYVKKNSESSGIIYCGTRKETEMLYHALERMHIAVGMYHGGMSMDERRRHQERFIYDDYKVMVATNAFGMGIDKSNVRYVIHHNMPENIESYYQEAGRAGRDGEKSACILLYGPGDQKLRRFLIEETPDISPERKKYRFAQLQKMVNYCHINTCLRVQLLGHFGEASSEEMCDGCGNCDGKAHRVDITTESQKIISCILRMKERYGVSIVAEVLKGSKSKKVSGTPLESLSTYGILREYTLIQIKEMIHLLIAEGYLHMTQDGYPVIKVTQEAESILYGNKKVYSNRIEIVAIESSDQLFDRLKALRKIIAVKTKLPPYTIFHDKTLKAMASQKPKDKISLMAIGGVGESKFRKYGEQFLKVIEDYVDSNE</sequence>
<dbReference type="GO" id="GO:0003677">
    <property type="term" value="F:DNA binding"/>
    <property type="evidence" value="ECO:0007669"/>
    <property type="project" value="UniProtKB-KW"/>
</dbReference>
<dbReference type="Pfam" id="PF00270">
    <property type="entry name" value="DEAD"/>
    <property type="match status" value="1"/>
</dbReference>
<evidence type="ECO:0000256" key="15">
    <source>
        <dbReference type="ARBA" id="ARBA00034617"/>
    </source>
</evidence>
<evidence type="ECO:0000256" key="16">
    <source>
        <dbReference type="NCBIfam" id="TIGR01389"/>
    </source>
</evidence>
<dbReference type="InterPro" id="IPR011545">
    <property type="entry name" value="DEAD/DEAH_box_helicase_dom"/>
</dbReference>
<keyword evidence="4" id="KW-0479">Metal-binding</keyword>
<feature type="domain" description="Helicase C-terminal" evidence="19">
    <location>
        <begin position="224"/>
        <end position="369"/>
    </location>
</feature>
<dbReference type="GO" id="GO:0005524">
    <property type="term" value="F:ATP binding"/>
    <property type="evidence" value="ECO:0007669"/>
    <property type="project" value="UniProtKB-KW"/>
</dbReference>
<organism evidence="20 21">
    <name type="scientific">Petrocella atlantisensis</name>
    <dbReference type="NCBI Taxonomy" id="2173034"/>
    <lineage>
        <taxon>Bacteria</taxon>
        <taxon>Bacillati</taxon>
        <taxon>Bacillota</taxon>
        <taxon>Clostridia</taxon>
        <taxon>Lachnospirales</taxon>
        <taxon>Vallitaleaceae</taxon>
        <taxon>Petrocella</taxon>
    </lineage>
</organism>
<evidence type="ECO:0000256" key="4">
    <source>
        <dbReference type="ARBA" id="ARBA00022723"/>
    </source>
</evidence>
<accession>A0A3P7S4F0</accession>
<comment type="similarity">
    <text evidence="3">Belongs to the helicase family. RecQ subfamily.</text>
</comment>
<dbReference type="Gene3D" id="1.10.10.10">
    <property type="entry name" value="Winged helix-like DNA-binding domain superfamily/Winged helix DNA-binding domain"/>
    <property type="match status" value="1"/>
</dbReference>
<dbReference type="Proteomes" id="UP000279029">
    <property type="component" value="Chromosome"/>
</dbReference>
<dbReference type="Gene3D" id="1.10.150.80">
    <property type="entry name" value="HRDC domain"/>
    <property type="match status" value="1"/>
</dbReference>
<evidence type="ECO:0000259" key="19">
    <source>
        <dbReference type="PROSITE" id="PS51194"/>
    </source>
</evidence>
<keyword evidence="10" id="KW-0067">ATP-binding</keyword>
<dbReference type="GO" id="GO:0006310">
    <property type="term" value="P:DNA recombination"/>
    <property type="evidence" value="ECO:0007669"/>
    <property type="project" value="UniProtKB-UniRule"/>
</dbReference>
<dbReference type="PROSITE" id="PS50967">
    <property type="entry name" value="HRDC"/>
    <property type="match status" value="1"/>
</dbReference>
<dbReference type="EMBL" id="LR130778">
    <property type="protein sequence ID" value="VDN47439.1"/>
    <property type="molecule type" value="Genomic_DNA"/>
</dbReference>
<evidence type="ECO:0000256" key="10">
    <source>
        <dbReference type="ARBA" id="ARBA00022840"/>
    </source>
</evidence>
<keyword evidence="9" id="KW-0862">Zinc</keyword>
<feature type="domain" description="Helicase ATP-binding" evidence="18">
    <location>
        <begin position="31"/>
        <end position="200"/>
    </location>
</feature>
<keyword evidence="13" id="KW-0234">DNA repair</keyword>
<dbReference type="SMART" id="SM00487">
    <property type="entry name" value="DEXDc"/>
    <property type="match status" value="1"/>
</dbReference>
<evidence type="ECO:0000256" key="12">
    <source>
        <dbReference type="ARBA" id="ARBA00023172"/>
    </source>
</evidence>
<gene>
    <name evidence="20" type="primary">recQ</name>
    <name evidence="20" type="ORF">PATL70BA_1554</name>
</gene>
<comment type="cofactor">
    <cofactor evidence="2">
        <name>Zn(2+)</name>
        <dbReference type="ChEBI" id="CHEBI:29105"/>
    </cofactor>
</comment>
<evidence type="ECO:0000256" key="2">
    <source>
        <dbReference type="ARBA" id="ARBA00001947"/>
    </source>
</evidence>
<dbReference type="Pfam" id="PF00570">
    <property type="entry name" value="HRDC"/>
    <property type="match status" value="1"/>
</dbReference>
<evidence type="ECO:0000256" key="1">
    <source>
        <dbReference type="ARBA" id="ARBA00001946"/>
    </source>
</evidence>
<dbReference type="GO" id="GO:0043590">
    <property type="term" value="C:bacterial nucleoid"/>
    <property type="evidence" value="ECO:0007669"/>
    <property type="project" value="TreeGrafter"/>
</dbReference>
<dbReference type="CDD" id="cd17920">
    <property type="entry name" value="DEXHc_RecQ"/>
    <property type="match status" value="1"/>
</dbReference>
<keyword evidence="14" id="KW-0413">Isomerase</keyword>
<dbReference type="GO" id="GO:0016787">
    <property type="term" value="F:hydrolase activity"/>
    <property type="evidence" value="ECO:0007669"/>
    <property type="project" value="UniProtKB-KW"/>
</dbReference>
<keyword evidence="11" id="KW-0238">DNA-binding</keyword>
<dbReference type="SMART" id="SM00341">
    <property type="entry name" value="HRDC"/>
    <property type="match status" value="1"/>
</dbReference>
<dbReference type="InterPro" id="IPR002121">
    <property type="entry name" value="HRDC_dom"/>
</dbReference>
<dbReference type="InterPro" id="IPR036390">
    <property type="entry name" value="WH_DNA-bd_sf"/>
</dbReference>
<dbReference type="GO" id="GO:0009378">
    <property type="term" value="F:four-way junction helicase activity"/>
    <property type="evidence" value="ECO:0007669"/>
    <property type="project" value="TreeGrafter"/>
</dbReference>
<keyword evidence="5" id="KW-0547">Nucleotide-binding</keyword>
<keyword evidence="7 20" id="KW-0378">Hydrolase</keyword>
<dbReference type="InterPro" id="IPR001650">
    <property type="entry name" value="Helicase_C-like"/>
</dbReference>
<dbReference type="InterPro" id="IPR006293">
    <property type="entry name" value="DNA_helicase_ATP-dep_RecQ_bac"/>
</dbReference>
<dbReference type="SMART" id="SM00490">
    <property type="entry name" value="HELICc"/>
    <property type="match status" value="1"/>
</dbReference>
<evidence type="ECO:0000256" key="5">
    <source>
        <dbReference type="ARBA" id="ARBA00022741"/>
    </source>
</evidence>
<dbReference type="GO" id="GO:0009432">
    <property type="term" value="P:SOS response"/>
    <property type="evidence" value="ECO:0007669"/>
    <property type="project" value="UniProtKB-UniRule"/>
</dbReference>
<dbReference type="PROSITE" id="PS51192">
    <property type="entry name" value="HELICASE_ATP_BIND_1"/>
    <property type="match status" value="1"/>
</dbReference>
<dbReference type="Gene3D" id="3.40.50.300">
    <property type="entry name" value="P-loop containing nucleotide triphosphate hydrolases"/>
    <property type="match status" value="2"/>
</dbReference>
<evidence type="ECO:0000313" key="20">
    <source>
        <dbReference type="EMBL" id="VDN47439.1"/>
    </source>
</evidence>
<dbReference type="SUPFAM" id="SSF47819">
    <property type="entry name" value="HRDC-like"/>
    <property type="match status" value="1"/>
</dbReference>
<dbReference type="GO" id="GO:0046872">
    <property type="term" value="F:metal ion binding"/>
    <property type="evidence" value="ECO:0007669"/>
    <property type="project" value="UniProtKB-KW"/>
</dbReference>
<comment type="cofactor">
    <cofactor evidence="1">
        <name>Mg(2+)</name>
        <dbReference type="ChEBI" id="CHEBI:18420"/>
    </cofactor>
</comment>
<dbReference type="GO" id="GO:0006260">
    <property type="term" value="P:DNA replication"/>
    <property type="evidence" value="ECO:0007669"/>
    <property type="project" value="InterPro"/>
</dbReference>
<evidence type="ECO:0000313" key="21">
    <source>
        <dbReference type="Proteomes" id="UP000279029"/>
    </source>
</evidence>
<dbReference type="InterPro" id="IPR010997">
    <property type="entry name" value="HRDC-like_sf"/>
</dbReference>
<dbReference type="Pfam" id="PF00271">
    <property type="entry name" value="Helicase_C"/>
    <property type="match status" value="1"/>
</dbReference>
<keyword evidence="12" id="KW-0233">DNA recombination</keyword>
<evidence type="ECO:0000256" key="11">
    <source>
        <dbReference type="ARBA" id="ARBA00023125"/>
    </source>
</evidence>
<evidence type="ECO:0000256" key="6">
    <source>
        <dbReference type="ARBA" id="ARBA00022763"/>
    </source>
</evidence>
<dbReference type="GO" id="GO:0030894">
    <property type="term" value="C:replisome"/>
    <property type="evidence" value="ECO:0007669"/>
    <property type="project" value="TreeGrafter"/>
</dbReference>
<dbReference type="PANTHER" id="PTHR13710">
    <property type="entry name" value="DNA HELICASE RECQ FAMILY MEMBER"/>
    <property type="match status" value="1"/>
</dbReference>
<dbReference type="OrthoDB" id="9763310at2"/>
<dbReference type="InterPro" id="IPR014001">
    <property type="entry name" value="Helicase_ATP-bd"/>
</dbReference>
<dbReference type="Pfam" id="PF16124">
    <property type="entry name" value="RecQ_Zn_bind"/>
    <property type="match status" value="1"/>
</dbReference>
<keyword evidence="6" id="KW-0227">DNA damage</keyword>
<keyword evidence="21" id="KW-1185">Reference proteome</keyword>
<evidence type="ECO:0000256" key="14">
    <source>
        <dbReference type="ARBA" id="ARBA00023235"/>
    </source>
</evidence>
<evidence type="ECO:0000256" key="8">
    <source>
        <dbReference type="ARBA" id="ARBA00022806"/>
    </source>
</evidence>
<dbReference type="InterPro" id="IPR004589">
    <property type="entry name" value="DNA_helicase_ATP-dep_RecQ"/>
</dbReference>
<dbReference type="FunFam" id="3.40.50.300:FF:000296">
    <property type="entry name" value="ATP-dependent DNA helicase RecQ"/>
    <property type="match status" value="1"/>
</dbReference>
<dbReference type="PROSITE" id="PS51194">
    <property type="entry name" value="HELICASE_CTER"/>
    <property type="match status" value="1"/>
</dbReference>
<protein>
    <recommendedName>
        <fullName evidence="16">DNA helicase RecQ</fullName>
        <ecNumber evidence="16">5.6.2.4</ecNumber>
    </recommendedName>
</protein>
<evidence type="ECO:0000259" key="17">
    <source>
        <dbReference type="PROSITE" id="PS50967"/>
    </source>
</evidence>
<dbReference type="GO" id="GO:0005737">
    <property type="term" value="C:cytoplasm"/>
    <property type="evidence" value="ECO:0007669"/>
    <property type="project" value="TreeGrafter"/>
</dbReference>
<dbReference type="NCBIfam" id="TIGR01389">
    <property type="entry name" value="recQ"/>
    <property type="match status" value="1"/>
</dbReference>
<evidence type="ECO:0000259" key="18">
    <source>
        <dbReference type="PROSITE" id="PS51192"/>
    </source>
</evidence>
<reference evidence="20 21" key="1">
    <citation type="submission" date="2018-09" db="EMBL/GenBank/DDBJ databases">
        <authorList>
            <person name="Postec A."/>
        </authorList>
    </citation>
    <scope>NUCLEOTIDE SEQUENCE [LARGE SCALE GENOMIC DNA]</scope>
    <source>
        <strain evidence="20">70B-A</strain>
    </source>
</reference>
<dbReference type="Pfam" id="PF09382">
    <property type="entry name" value="RQC"/>
    <property type="match status" value="1"/>
</dbReference>